<name>A0A1J1IUJ8_9DIPT</name>
<dbReference type="OrthoDB" id="205993at2759"/>
<dbReference type="InterPro" id="IPR011990">
    <property type="entry name" value="TPR-like_helical_dom_sf"/>
</dbReference>
<protein>
    <submittedName>
        <fullName evidence="2">CLUMA_CG015398, isoform A</fullName>
    </submittedName>
</protein>
<dbReference type="PANTHER" id="PTHR22684:SF0">
    <property type="entry name" value="RIBOSOME QUALITY CONTROL COMPLEX SUBUNIT TCF25"/>
    <property type="match status" value="1"/>
</dbReference>
<dbReference type="AlphaFoldDB" id="A0A1J1IUJ8"/>
<feature type="region of interest" description="Disordered" evidence="1">
    <location>
        <begin position="1"/>
        <end position="92"/>
    </location>
</feature>
<evidence type="ECO:0000313" key="2">
    <source>
        <dbReference type="EMBL" id="CRL02217.1"/>
    </source>
</evidence>
<feature type="compositionally biased region" description="Acidic residues" evidence="1">
    <location>
        <begin position="653"/>
        <end position="672"/>
    </location>
</feature>
<gene>
    <name evidence="2" type="ORF">CLUMA_CG015398</name>
</gene>
<accession>A0A1J1IUJ8</accession>
<feature type="region of interest" description="Disordered" evidence="1">
    <location>
        <begin position="647"/>
        <end position="672"/>
    </location>
</feature>
<dbReference type="Pfam" id="PF04910">
    <property type="entry name" value="Tcf25"/>
    <property type="match status" value="1"/>
</dbReference>
<evidence type="ECO:0000256" key="1">
    <source>
        <dbReference type="SAM" id="MobiDB-lite"/>
    </source>
</evidence>
<feature type="compositionally biased region" description="Basic residues" evidence="1">
    <location>
        <begin position="64"/>
        <end position="78"/>
    </location>
</feature>
<dbReference type="STRING" id="568069.A0A1J1IUJ8"/>
<organism evidence="2 3">
    <name type="scientific">Clunio marinus</name>
    <dbReference type="NCBI Taxonomy" id="568069"/>
    <lineage>
        <taxon>Eukaryota</taxon>
        <taxon>Metazoa</taxon>
        <taxon>Ecdysozoa</taxon>
        <taxon>Arthropoda</taxon>
        <taxon>Hexapoda</taxon>
        <taxon>Insecta</taxon>
        <taxon>Pterygota</taxon>
        <taxon>Neoptera</taxon>
        <taxon>Endopterygota</taxon>
        <taxon>Diptera</taxon>
        <taxon>Nematocera</taxon>
        <taxon>Chironomoidea</taxon>
        <taxon>Chironomidae</taxon>
        <taxon>Clunio</taxon>
    </lineage>
</organism>
<sequence length="672" mass="76263">MSLRNIKKLQSPDFFQQTDDSEESEAAPRKAANNFELLSVSEREDDNETTEMENLSASANTKDIKKKRKNKKKRRSGPRQKVSSEDVDGENDDEITRTVKLVDRMFGTSSSQIVIPSTEPQSLFIPEKTLLSVQNKNLNPQTELKRMFGKVVNQEQQKKRRGGNFRSLKSVYLMSNPKDSWPPINRTGLYMNLLPNPDISPTSSGGGKTNKNLVYFSFEHSQSYRAIQQKFLKSVESIDSNNIVKIINMQPYHIDALIQLSELCKMSEDNSMAAELIEHALYAFECAFHSMFSVTNGNCRLDYRRQENRGFFIVLFKHAQFLAARACPRTALELSKLILSLDPENDPLAIILIIDFYALRSKQYDFLIQLYKEWETSHNLSLLPNMAYSYALALYNANRMDESDKAIQYALTMFPGVLKLLLDELSIQADSRVSSHKYFGPGCFTSSPLALQQLMQLYIARCKIVWSGDNEILLWLERNVHIVLDSVDKKDEVINDCAAKRSSRYPHPPRNILRHVILSEFKEKVPIADFLKKDTDPIVHFDPLPPTDSINIYEKPKAANVQQRALTANGLQLFFQSLLPSFNLHQQPNEGAAQAMAEAAQLDEAAGGVVEELGENPDGPVAYAEFRQSLNSIVDAMRDFLSDIRVLERNPNEDGEDENSSTGEEDVNDYLT</sequence>
<feature type="compositionally biased region" description="Polar residues" evidence="1">
    <location>
        <begin position="52"/>
        <end position="61"/>
    </location>
</feature>
<dbReference type="GO" id="GO:1990112">
    <property type="term" value="C:RQC complex"/>
    <property type="evidence" value="ECO:0007669"/>
    <property type="project" value="TreeGrafter"/>
</dbReference>
<evidence type="ECO:0000313" key="3">
    <source>
        <dbReference type="Proteomes" id="UP000183832"/>
    </source>
</evidence>
<dbReference type="PANTHER" id="PTHR22684">
    <property type="entry name" value="NULP1-RELATED"/>
    <property type="match status" value="1"/>
</dbReference>
<dbReference type="Gene3D" id="1.25.40.10">
    <property type="entry name" value="Tetratricopeptide repeat domain"/>
    <property type="match status" value="1"/>
</dbReference>
<reference evidence="2 3" key="1">
    <citation type="submission" date="2015-04" db="EMBL/GenBank/DDBJ databases">
        <authorList>
            <person name="Syromyatnikov M.Y."/>
            <person name="Popov V.N."/>
        </authorList>
    </citation>
    <scope>NUCLEOTIDE SEQUENCE [LARGE SCALE GENOMIC DNA]</scope>
</reference>
<proteinExistence type="predicted"/>
<dbReference type="Proteomes" id="UP000183832">
    <property type="component" value="Unassembled WGS sequence"/>
</dbReference>
<keyword evidence="3" id="KW-1185">Reference proteome</keyword>
<dbReference type="EMBL" id="CVRI01000057">
    <property type="protein sequence ID" value="CRL02217.1"/>
    <property type="molecule type" value="Genomic_DNA"/>
</dbReference>
<dbReference type="InterPro" id="IPR006994">
    <property type="entry name" value="TCF25/Rqc1"/>
</dbReference>